<keyword evidence="2" id="KW-1185">Reference proteome</keyword>
<gene>
    <name evidence="1" type="ORF">K3G42_004637</name>
</gene>
<accession>A0ACB8EFS3</accession>
<evidence type="ECO:0000313" key="1">
    <source>
        <dbReference type="EMBL" id="KAH7991318.1"/>
    </source>
</evidence>
<dbReference type="Proteomes" id="UP000827872">
    <property type="component" value="Linkage Group LG03"/>
</dbReference>
<comment type="caution">
    <text evidence="1">The sequence shown here is derived from an EMBL/GenBank/DDBJ whole genome shotgun (WGS) entry which is preliminary data.</text>
</comment>
<protein>
    <submittedName>
        <fullName evidence="1">Uncharacterized protein</fullName>
    </submittedName>
</protein>
<reference evidence="1" key="1">
    <citation type="submission" date="2021-08" db="EMBL/GenBank/DDBJ databases">
        <title>The first chromosome-level gecko genome reveals the dynamic sex chromosomes of Neotropical dwarf geckos (Sphaerodactylidae: Sphaerodactylus).</title>
        <authorList>
            <person name="Pinto B.J."/>
            <person name="Keating S.E."/>
            <person name="Gamble T."/>
        </authorList>
    </citation>
    <scope>NUCLEOTIDE SEQUENCE</scope>
    <source>
        <strain evidence="1">TG3544</strain>
    </source>
</reference>
<sequence length="481" mass="54036">MKMETQGSADSESGKDAVKASCIIRSERLKESWEEVTPENIKQEPEAGLHEHWEAQQHKTVRSPQSRWGDALLPGLAPGGDSPGEGASNIRQLFPGEETELLSGISGDTRHPVNNLLVKYQVDCQKVKEETLAERDANWDLERQCFRQFCYQDVEGPREEEVADFPETGGAPSDSCESPLFQEIEEDGGATTMGDERAFWKESNQRENSTELGFQWMLPGQREHNFSHFSDLGEASENHQETLPDEGKVVYFQQSFEHLNEIPEIQQRILKAAHIDEMVGENQGFSVEKDKNDVSEGNVEDTDRSPRQEGSHADKTADKPVLSQGGCFCGSPVQEVRSTETGTNECLHANQRIFSRENKNENLAFENTFSKNITLISEAQIPLGEKLYDGLKCGKTFNEKPAISSHQTQSAGDEQWNESDETVLNKVKNEDLEGIVRNRDGPNKQKGSHMADNRDKPISYQELDFSELMQTAEEAWILLEA</sequence>
<dbReference type="EMBL" id="CM037616">
    <property type="protein sequence ID" value="KAH7991318.1"/>
    <property type="molecule type" value="Genomic_DNA"/>
</dbReference>
<evidence type="ECO:0000313" key="2">
    <source>
        <dbReference type="Proteomes" id="UP000827872"/>
    </source>
</evidence>
<name>A0ACB8EFS3_9SAUR</name>
<proteinExistence type="predicted"/>
<organism evidence="1 2">
    <name type="scientific">Sphaerodactylus townsendi</name>
    <dbReference type="NCBI Taxonomy" id="933632"/>
    <lineage>
        <taxon>Eukaryota</taxon>
        <taxon>Metazoa</taxon>
        <taxon>Chordata</taxon>
        <taxon>Craniata</taxon>
        <taxon>Vertebrata</taxon>
        <taxon>Euteleostomi</taxon>
        <taxon>Lepidosauria</taxon>
        <taxon>Squamata</taxon>
        <taxon>Bifurcata</taxon>
        <taxon>Gekkota</taxon>
        <taxon>Sphaerodactylidae</taxon>
        <taxon>Sphaerodactylus</taxon>
    </lineage>
</organism>